<gene>
    <name evidence="3" type="ORF">ACGLYG10_1258</name>
</gene>
<keyword evidence="2" id="KW-1133">Transmembrane helix</keyword>
<proteinExistence type="predicted"/>
<feature type="transmembrane region" description="Helical" evidence="2">
    <location>
        <begin position="34"/>
        <end position="54"/>
    </location>
</feature>
<organism evidence="3 4">
    <name type="scientific">Actinomyces glycerinitolerans</name>
    <dbReference type="NCBI Taxonomy" id="1892869"/>
    <lineage>
        <taxon>Bacteria</taxon>
        <taxon>Bacillati</taxon>
        <taxon>Actinomycetota</taxon>
        <taxon>Actinomycetes</taxon>
        <taxon>Actinomycetales</taxon>
        <taxon>Actinomycetaceae</taxon>
        <taxon>Actinomyces</taxon>
    </lineage>
</organism>
<feature type="region of interest" description="Disordered" evidence="1">
    <location>
        <begin position="1"/>
        <end position="28"/>
    </location>
</feature>
<feature type="region of interest" description="Disordered" evidence="1">
    <location>
        <begin position="228"/>
        <end position="267"/>
    </location>
</feature>
<dbReference type="EMBL" id="FQTT01000009">
    <property type="protein sequence ID" value="SHE25046.1"/>
    <property type="molecule type" value="Genomic_DNA"/>
</dbReference>
<accession>A0A1M4RYJ4</accession>
<name>A0A1M4RYJ4_9ACTO</name>
<keyword evidence="2" id="KW-0472">Membrane</keyword>
<evidence type="ECO:0000256" key="2">
    <source>
        <dbReference type="SAM" id="Phobius"/>
    </source>
</evidence>
<evidence type="ECO:0000313" key="3">
    <source>
        <dbReference type="EMBL" id="SHE25046.1"/>
    </source>
</evidence>
<protein>
    <submittedName>
        <fullName evidence="3">Uncharacterized protein</fullName>
    </submittedName>
</protein>
<feature type="compositionally biased region" description="Polar residues" evidence="1">
    <location>
        <begin position="256"/>
        <end position="267"/>
    </location>
</feature>
<dbReference type="RefSeq" id="WP_139240870.1">
    <property type="nucleotide sequence ID" value="NZ_FQTT01000009.1"/>
</dbReference>
<evidence type="ECO:0000313" key="4">
    <source>
        <dbReference type="Proteomes" id="UP000184291"/>
    </source>
</evidence>
<sequence>MNPTTTDNNNSTRPTGATAQAPDTSTSRPRRRMLAVLLTITVLCAGALTWWHPWDQPEEVTPPETVCDGLYETAELDRILGSSIGDYWAVRSGHLIHNCTIQSGKPIATDARGYELDDAIVVIRYWPSDEYDAGNGVKWTDESMAADTENGVQKLDIPELEGNTYLWLRQLESENYVYGFWFGHDFTIVINLGDPENSLDGPKTTQEAMDVMPELLTYIVTQAQEHNAIPNPKLSKTPVSEPTDTADTPATDSTAIRNQPTSTPSAS</sequence>
<evidence type="ECO:0000256" key="1">
    <source>
        <dbReference type="SAM" id="MobiDB-lite"/>
    </source>
</evidence>
<dbReference type="STRING" id="1892869.ACGLYG10_1258"/>
<keyword evidence="4" id="KW-1185">Reference proteome</keyword>
<dbReference type="Proteomes" id="UP000184291">
    <property type="component" value="Unassembled WGS sequence"/>
</dbReference>
<feature type="compositionally biased region" description="Low complexity" evidence="1">
    <location>
        <begin position="242"/>
        <end position="255"/>
    </location>
</feature>
<reference evidence="4" key="1">
    <citation type="submission" date="2016-09" db="EMBL/GenBank/DDBJ databases">
        <authorList>
            <person name="Strepis N."/>
        </authorList>
    </citation>
    <scope>NUCLEOTIDE SEQUENCE [LARGE SCALE GENOMIC DNA]</scope>
</reference>
<keyword evidence="2" id="KW-0812">Transmembrane</keyword>
<dbReference type="AlphaFoldDB" id="A0A1M4RYJ4"/>
<feature type="compositionally biased region" description="Polar residues" evidence="1">
    <location>
        <begin position="1"/>
        <end position="27"/>
    </location>
</feature>